<gene>
    <name evidence="2" type="ORF">A2U01_0023932</name>
</gene>
<dbReference type="InterPro" id="IPR036397">
    <property type="entry name" value="RNaseH_sf"/>
</dbReference>
<evidence type="ECO:0000313" key="3">
    <source>
        <dbReference type="Proteomes" id="UP000265520"/>
    </source>
</evidence>
<dbReference type="InterPro" id="IPR012337">
    <property type="entry name" value="RNaseH-like_sf"/>
</dbReference>
<dbReference type="GO" id="GO:0015074">
    <property type="term" value="P:DNA integration"/>
    <property type="evidence" value="ECO:0007669"/>
    <property type="project" value="InterPro"/>
</dbReference>
<dbReference type="Gene3D" id="3.30.420.10">
    <property type="entry name" value="Ribonuclease H-like superfamily/Ribonuclease H"/>
    <property type="match status" value="1"/>
</dbReference>
<comment type="caution">
    <text evidence="2">The sequence shown here is derived from an EMBL/GenBank/DDBJ whole genome shotgun (WGS) entry which is preliminary data.</text>
</comment>
<proteinExistence type="predicted"/>
<dbReference type="SUPFAM" id="SSF53098">
    <property type="entry name" value="Ribonuclease H-like"/>
    <property type="match status" value="1"/>
</dbReference>
<dbReference type="Proteomes" id="UP000265520">
    <property type="component" value="Unassembled WGS sequence"/>
</dbReference>
<name>A0A392NSP6_9FABA</name>
<dbReference type="PANTHER" id="PTHR42648">
    <property type="entry name" value="TRANSPOSASE, PUTATIVE-RELATED"/>
    <property type="match status" value="1"/>
</dbReference>
<reference evidence="2 3" key="1">
    <citation type="journal article" date="2018" name="Front. Plant Sci.">
        <title>Red Clover (Trifolium pratense) and Zigzag Clover (T. medium) - A Picture of Genomic Similarities and Differences.</title>
        <authorList>
            <person name="Dluhosova J."/>
            <person name="Istvanek J."/>
            <person name="Nedelnik J."/>
            <person name="Repkova J."/>
        </authorList>
    </citation>
    <scope>NUCLEOTIDE SEQUENCE [LARGE SCALE GENOMIC DNA]</scope>
    <source>
        <strain evidence="3">cv. 10/8</strain>
        <tissue evidence="2">Leaf</tissue>
    </source>
</reference>
<dbReference type="AlphaFoldDB" id="A0A392NSP6"/>
<dbReference type="InterPro" id="IPR039537">
    <property type="entry name" value="Retrotran_Ty1/copia-like"/>
</dbReference>
<dbReference type="PROSITE" id="PS50994">
    <property type="entry name" value="INTEGRASE"/>
    <property type="match status" value="1"/>
</dbReference>
<dbReference type="Pfam" id="PF00665">
    <property type="entry name" value="rve"/>
    <property type="match status" value="1"/>
</dbReference>
<evidence type="ECO:0000313" key="2">
    <source>
        <dbReference type="EMBL" id="MCI02898.1"/>
    </source>
</evidence>
<dbReference type="GO" id="GO:0003676">
    <property type="term" value="F:nucleic acid binding"/>
    <property type="evidence" value="ECO:0007669"/>
    <property type="project" value="InterPro"/>
</dbReference>
<protein>
    <submittedName>
        <fullName evidence="2">Copia protein</fullName>
    </submittedName>
</protein>
<dbReference type="InterPro" id="IPR001584">
    <property type="entry name" value="Integrase_cat-core"/>
</dbReference>
<dbReference type="PANTHER" id="PTHR42648:SF21">
    <property type="entry name" value="CYSTEINE-RICH RLK (RECEPTOR-LIKE PROTEIN KINASE) 8"/>
    <property type="match status" value="1"/>
</dbReference>
<feature type="domain" description="Integrase catalytic" evidence="1">
    <location>
        <begin position="43"/>
        <end position="190"/>
    </location>
</feature>
<evidence type="ECO:0000259" key="1">
    <source>
        <dbReference type="PROSITE" id="PS50994"/>
    </source>
</evidence>
<organism evidence="2 3">
    <name type="scientific">Trifolium medium</name>
    <dbReference type="NCBI Taxonomy" id="97028"/>
    <lineage>
        <taxon>Eukaryota</taxon>
        <taxon>Viridiplantae</taxon>
        <taxon>Streptophyta</taxon>
        <taxon>Embryophyta</taxon>
        <taxon>Tracheophyta</taxon>
        <taxon>Spermatophyta</taxon>
        <taxon>Magnoliopsida</taxon>
        <taxon>eudicotyledons</taxon>
        <taxon>Gunneridae</taxon>
        <taxon>Pentapetalae</taxon>
        <taxon>rosids</taxon>
        <taxon>fabids</taxon>
        <taxon>Fabales</taxon>
        <taxon>Fabaceae</taxon>
        <taxon>Papilionoideae</taxon>
        <taxon>50 kb inversion clade</taxon>
        <taxon>NPAAA clade</taxon>
        <taxon>Hologalegina</taxon>
        <taxon>IRL clade</taxon>
        <taxon>Trifolieae</taxon>
        <taxon>Trifolium</taxon>
    </lineage>
</organism>
<keyword evidence="3" id="KW-1185">Reference proteome</keyword>
<sequence>MKKAISEEAIRGLPKLQIIEGSICGECQIGKQTKVSHQKLQHLTTSRVLELLHMDLMGPMQVESLGGKKYAFVVVDDFSRFTWINFIREKSETFDEFKDLCLQLQREKDCGIVRIRSDHGKEFENSKFSEFCASEGILHEFSSRIIPQHNEVVERKNRTLQESARVMLHAKKIYCCEKACGFHAVFNLIR</sequence>
<accession>A0A392NSP6</accession>
<dbReference type="EMBL" id="LXQA010050536">
    <property type="protein sequence ID" value="MCI02898.1"/>
    <property type="molecule type" value="Genomic_DNA"/>
</dbReference>